<name>A0ABV5WIM9_9BACI</name>
<dbReference type="EMBL" id="JBHMAF010000150">
    <property type="protein sequence ID" value="MFB9760471.1"/>
    <property type="molecule type" value="Genomic_DNA"/>
</dbReference>
<sequence>MKKGWVILLLCVFFLASLVGYAVKLLKEDDKPKVVVVLNELNTQYWNIIKAGAEKGFRDFGIDGQVIATRDGFVEEQNRILETVLKEKPDVLIVSPILSSNIPILKEFDEHHIPVLLVDTDAPLENKTAYIGTDNFELGRKAGELLASGLQPGDEVAFIFSDGDLIHPVFSERIKGAKFSLEDAGIKIDKFNLNDVGSKIATETVTLPNELLSVKKVMTTILRKHPDVKGVFALNDIRALSALEVIKEHGYNMPVMGADGTSDMVELIKDGTLTSTIAQNPYDMGYISVETAWKVIKGEKVTKNIDTGIDIITKDNAQLKLDFLKQLLR</sequence>
<proteinExistence type="inferred from homology"/>
<dbReference type="RefSeq" id="WP_379950781.1">
    <property type="nucleotide sequence ID" value="NZ_JBHMAF010000150.1"/>
</dbReference>
<evidence type="ECO:0000313" key="5">
    <source>
        <dbReference type="EMBL" id="MFB9760471.1"/>
    </source>
</evidence>
<dbReference type="Proteomes" id="UP001589609">
    <property type="component" value="Unassembled WGS sequence"/>
</dbReference>
<dbReference type="PANTHER" id="PTHR46847:SF1">
    <property type="entry name" value="D-ALLOSE-BINDING PERIPLASMIC PROTEIN-RELATED"/>
    <property type="match status" value="1"/>
</dbReference>
<dbReference type="PANTHER" id="PTHR46847">
    <property type="entry name" value="D-ALLOSE-BINDING PERIPLASMIC PROTEIN-RELATED"/>
    <property type="match status" value="1"/>
</dbReference>
<comment type="similarity">
    <text evidence="2">Belongs to the bacterial solute-binding protein 2 family.</text>
</comment>
<accession>A0ABV5WIM9</accession>
<evidence type="ECO:0000256" key="2">
    <source>
        <dbReference type="ARBA" id="ARBA00007639"/>
    </source>
</evidence>
<comment type="subcellular location">
    <subcellularLocation>
        <location evidence="1">Cell envelope</location>
    </subcellularLocation>
</comment>
<keyword evidence="6" id="KW-1185">Reference proteome</keyword>
<gene>
    <name evidence="5" type="ORF">ACFFMS_19290</name>
</gene>
<evidence type="ECO:0000259" key="4">
    <source>
        <dbReference type="Pfam" id="PF13407"/>
    </source>
</evidence>
<evidence type="ECO:0000256" key="3">
    <source>
        <dbReference type="ARBA" id="ARBA00022729"/>
    </source>
</evidence>
<evidence type="ECO:0000313" key="6">
    <source>
        <dbReference type="Proteomes" id="UP001589609"/>
    </source>
</evidence>
<dbReference type="SUPFAM" id="SSF53822">
    <property type="entry name" value="Periplasmic binding protein-like I"/>
    <property type="match status" value="1"/>
</dbReference>
<comment type="caution">
    <text evidence="5">The sequence shown here is derived from an EMBL/GenBank/DDBJ whole genome shotgun (WGS) entry which is preliminary data.</text>
</comment>
<evidence type="ECO:0000256" key="1">
    <source>
        <dbReference type="ARBA" id="ARBA00004196"/>
    </source>
</evidence>
<dbReference type="InterPro" id="IPR028082">
    <property type="entry name" value="Peripla_BP_I"/>
</dbReference>
<dbReference type="InterPro" id="IPR025997">
    <property type="entry name" value="SBP_2_dom"/>
</dbReference>
<organism evidence="5 6">
    <name type="scientific">Ectobacillus funiculus</name>
    <dbReference type="NCBI Taxonomy" id="137993"/>
    <lineage>
        <taxon>Bacteria</taxon>
        <taxon>Bacillati</taxon>
        <taxon>Bacillota</taxon>
        <taxon>Bacilli</taxon>
        <taxon>Bacillales</taxon>
        <taxon>Bacillaceae</taxon>
        <taxon>Ectobacillus</taxon>
    </lineage>
</organism>
<dbReference type="Gene3D" id="3.40.50.2300">
    <property type="match status" value="2"/>
</dbReference>
<dbReference type="Pfam" id="PF13407">
    <property type="entry name" value="Peripla_BP_4"/>
    <property type="match status" value="1"/>
</dbReference>
<protein>
    <submittedName>
        <fullName evidence="5">Sugar ABC transporter substrate-binding protein</fullName>
    </submittedName>
</protein>
<reference evidence="5 6" key="1">
    <citation type="submission" date="2024-09" db="EMBL/GenBank/DDBJ databases">
        <authorList>
            <person name="Sun Q."/>
            <person name="Mori K."/>
        </authorList>
    </citation>
    <scope>NUCLEOTIDE SEQUENCE [LARGE SCALE GENOMIC DNA]</scope>
    <source>
        <strain evidence="5 6">JCM 11201</strain>
    </source>
</reference>
<keyword evidence="3" id="KW-0732">Signal</keyword>
<feature type="domain" description="Periplasmic binding protein" evidence="4">
    <location>
        <begin position="34"/>
        <end position="300"/>
    </location>
</feature>
<dbReference type="CDD" id="cd01536">
    <property type="entry name" value="PBP1_ABC_sugar_binding-like"/>
    <property type="match status" value="1"/>
</dbReference>